<keyword evidence="1" id="KW-0805">Transcription regulation</keyword>
<evidence type="ECO:0000256" key="2">
    <source>
        <dbReference type="ARBA" id="ARBA00023125"/>
    </source>
</evidence>
<dbReference type="InterPro" id="IPR036271">
    <property type="entry name" value="Tet_transcr_reg_TetR-rel_C_sf"/>
</dbReference>
<evidence type="ECO:0000256" key="4">
    <source>
        <dbReference type="PROSITE-ProRule" id="PRU00335"/>
    </source>
</evidence>
<dbReference type="PANTHER" id="PTHR30055:SF234">
    <property type="entry name" value="HTH-TYPE TRANSCRIPTIONAL REGULATOR BETI"/>
    <property type="match status" value="1"/>
</dbReference>
<dbReference type="Proteomes" id="UP000023067">
    <property type="component" value="Unassembled WGS sequence"/>
</dbReference>
<dbReference type="Gene3D" id="1.10.357.10">
    <property type="entry name" value="Tetracycline Repressor, domain 2"/>
    <property type="match status" value="1"/>
</dbReference>
<dbReference type="AlphaFoldDB" id="Z9JWX0"/>
<dbReference type="PATRIC" id="fig|396014.3.peg.850"/>
<evidence type="ECO:0000256" key="1">
    <source>
        <dbReference type="ARBA" id="ARBA00023015"/>
    </source>
</evidence>
<dbReference type="PROSITE" id="PS50977">
    <property type="entry name" value="HTH_TETR_2"/>
    <property type="match status" value="1"/>
</dbReference>
<feature type="DNA-binding region" description="H-T-H motif" evidence="4">
    <location>
        <begin position="36"/>
        <end position="55"/>
    </location>
</feature>
<evidence type="ECO:0000313" key="7">
    <source>
        <dbReference type="Proteomes" id="UP000023067"/>
    </source>
</evidence>
<dbReference type="PRINTS" id="PR00455">
    <property type="entry name" value="HTHTETR"/>
</dbReference>
<dbReference type="EMBL" id="JDYK01000003">
    <property type="protein sequence ID" value="EWS82282.1"/>
    <property type="molecule type" value="Genomic_DNA"/>
</dbReference>
<accession>Z9JWX0</accession>
<proteinExistence type="predicted"/>
<gene>
    <name evidence="6" type="ORF">BF93_11725</name>
</gene>
<keyword evidence="3" id="KW-0804">Transcription</keyword>
<dbReference type="RefSeq" id="WP_198025339.1">
    <property type="nucleotide sequence ID" value="NZ_KK069989.1"/>
</dbReference>
<evidence type="ECO:0000313" key="6">
    <source>
        <dbReference type="EMBL" id="EWS82282.1"/>
    </source>
</evidence>
<evidence type="ECO:0000256" key="3">
    <source>
        <dbReference type="ARBA" id="ARBA00023163"/>
    </source>
</evidence>
<sequence length="200" mass="22090">MSEQVDGRRRRYEHRRGEILEAATAHVLEHGVRELSLRKVSQTVGISHATLLHHFRTRDELVAEVVDQVVARALSVPSLDEADPDPLRTLWDRATADGGSPYVRLFLELAGMSMFGTSPVHEALVRSMRARIAALSEGLVRAGCPPRDAETHATWILGALRGLISDRFVTGDTARVDAAFEELHAAVARRAAQWRTAQNS</sequence>
<dbReference type="SUPFAM" id="SSF48498">
    <property type="entry name" value="Tetracyclin repressor-like, C-terminal domain"/>
    <property type="match status" value="1"/>
</dbReference>
<keyword evidence="2 4" id="KW-0238">DNA-binding</keyword>
<dbReference type="Pfam" id="PF00440">
    <property type="entry name" value="TetR_N"/>
    <property type="match status" value="1"/>
</dbReference>
<dbReference type="SUPFAM" id="SSF46689">
    <property type="entry name" value="Homeodomain-like"/>
    <property type="match status" value="1"/>
</dbReference>
<dbReference type="GO" id="GO:0003700">
    <property type="term" value="F:DNA-binding transcription factor activity"/>
    <property type="evidence" value="ECO:0007669"/>
    <property type="project" value="TreeGrafter"/>
</dbReference>
<comment type="caution">
    <text evidence="6">The sequence shown here is derived from an EMBL/GenBank/DDBJ whole genome shotgun (WGS) entry which is preliminary data.</text>
</comment>
<dbReference type="eggNOG" id="COG1309">
    <property type="taxonomic scope" value="Bacteria"/>
</dbReference>
<dbReference type="STRING" id="396014.BF93_11725"/>
<reference evidence="6 7" key="1">
    <citation type="submission" date="2014-02" db="EMBL/GenBank/DDBJ databases">
        <title>Genome sequence of Brachybacterium phenoliresistens strain W13A50.</title>
        <authorList>
            <person name="Wang X."/>
        </authorList>
    </citation>
    <scope>NUCLEOTIDE SEQUENCE [LARGE SCALE GENOMIC DNA]</scope>
    <source>
        <strain evidence="6 7">W13A50</strain>
    </source>
</reference>
<protein>
    <submittedName>
        <fullName evidence="6">TetR family transcriptional regulator</fullName>
    </submittedName>
</protein>
<dbReference type="InterPro" id="IPR050109">
    <property type="entry name" value="HTH-type_TetR-like_transc_reg"/>
</dbReference>
<feature type="domain" description="HTH tetR-type" evidence="5">
    <location>
        <begin position="13"/>
        <end position="73"/>
    </location>
</feature>
<organism evidence="6 7">
    <name type="scientific">Brachybacterium phenoliresistens</name>
    <dbReference type="NCBI Taxonomy" id="396014"/>
    <lineage>
        <taxon>Bacteria</taxon>
        <taxon>Bacillati</taxon>
        <taxon>Actinomycetota</taxon>
        <taxon>Actinomycetes</taxon>
        <taxon>Micrococcales</taxon>
        <taxon>Dermabacteraceae</taxon>
        <taxon>Brachybacterium</taxon>
    </lineage>
</organism>
<dbReference type="HOGENOM" id="CLU_105089_1_0_11"/>
<dbReference type="InterPro" id="IPR001647">
    <property type="entry name" value="HTH_TetR"/>
</dbReference>
<dbReference type="InterPro" id="IPR009057">
    <property type="entry name" value="Homeodomain-like_sf"/>
</dbReference>
<dbReference type="GO" id="GO:0000976">
    <property type="term" value="F:transcription cis-regulatory region binding"/>
    <property type="evidence" value="ECO:0007669"/>
    <property type="project" value="TreeGrafter"/>
</dbReference>
<dbReference type="PANTHER" id="PTHR30055">
    <property type="entry name" value="HTH-TYPE TRANSCRIPTIONAL REGULATOR RUTR"/>
    <property type="match status" value="1"/>
</dbReference>
<evidence type="ECO:0000259" key="5">
    <source>
        <dbReference type="PROSITE" id="PS50977"/>
    </source>
</evidence>
<keyword evidence="7" id="KW-1185">Reference proteome</keyword>
<name>Z9JWX0_9MICO</name>